<feature type="compositionally biased region" description="Low complexity" evidence="1">
    <location>
        <begin position="193"/>
        <end position="209"/>
    </location>
</feature>
<dbReference type="InterPro" id="IPR029062">
    <property type="entry name" value="Class_I_gatase-like"/>
</dbReference>
<comment type="caution">
    <text evidence="2">The sequence shown here is derived from an EMBL/GenBank/DDBJ whole genome shotgun (WGS) entry which is preliminary data.</text>
</comment>
<dbReference type="AlphaFoldDB" id="A0A813ZZ75"/>
<dbReference type="Proteomes" id="UP000663864">
    <property type="component" value="Unassembled WGS sequence"/>
</dbReference>
<name>A0A813ZZ75_9BILA</name>
<evidence type="ECO:0000313" key="3">
    <source>
        <dbReference type="Proteomes" id="UP000663864"/>
    </source>
</evidence>
<gene>
    <name evidence="2" type="ORF">ZHD862_LOCUS7684</name>
</gene>
<reference evidence="2" key="1">
    <citation type="submission" date="2021-02" db="EMBL/GenBank/DDBJ databases">
        <authorList>
            <person name="Nowell W R."/>
        </authorList>
    </citation>
    <scope>NUCLEOTIDE SEQUENCE</scope>
</reference>
<evidence type="ECO:0000313" key="2">
    <source>
        <dbReference type="EMBL" id="CAF0906928.1"/>
    </source>
</evidence>
<proteinExistence type="predicted"/>
<dbReference type="Gene3D" id="3.40.50.880">
    <property type="match status" value="1"/>
</dbReference>
<dbReference type="EMBL" id="CAJNOT010000236">
    <property type="protein sequence ID" value="CAF0906928.1"/>
    <property type="molecule type" value="Genomic_DNA"/>
</dbReference>
<sequence length="609" mass="69338">MSKVFEIFKILFYSTTQNTNTNRWARNSSNVEPLKPCRDGFDCIPQHNGNAEHNARYSHPCQWLDLCRDINENEHSRHYTHPIDAIDVCQYGTANCTKLGDPEHRRTYRHVGLPYLLVPCKYGSRCEDRSTEHLKKFKHPPDFYQETNFNTASNVSNTKQECRYGANCRDQSDPTHRDRFQHPTKTSSLFVPATTSSQSSNTNSNTARSSRFHNIRGDDDDIEREHNIGGAMNSGRSSIQDQTTIKNTHQDTVSSFSNTKQECRYGANCRDQSDPTHRVRFQHPTKTSSLFVPAATGSQLSNMDFATSRSSHIHTNHGNDDMHKAYSIGGAIALERLSQQDQKSIKTMREDAIIVVPGTYDHIDQVLTKLNIKFTLVQQHELINYPLRTYQTVYINCASQFPIEAAHRLRDLVEKGLHLITTDWALRNVLQVAFPEFVRHNGHGTRDEVVGIEVADPNHPFVNGFVLAAQHAEPQWWLESASHLIEIVDKERVKVLIRSQALKDKYHSDAVIVTFDCGQGNVTHMISHFYLQRSETANARHKMPAQQYAQDIKASDNITKLITKDGQNLNYAQIQSSSTSAQFVYNLISNRLNSTNKSTSSTNSRKDFQ</sequence>
<feature type="region of interest" description="Disordered" evidence="1">
    <location>
        <begin position="166"/>
        <end position="242"/>
    </location>
</feature>
<accession>A0A813ZZ75</accession>
<evidence type="ECO:0000256" key="1">
    <source>
        <dbReference type="SAM" id="MobiDB-lite"/>
    </source>
</evidence>
<protein>
    <submittedName>
        <fullName evidence="2">Uncharacterized protein</fullName>
    </submittedName>
</protein>
<feature type="compositionally biased region" description="Basic and acidic residues" evidence="1">
    <location>
        <begin position="170"/>
        <end position="181"/>
    </location>
</feature>
<organism evidence="2 3">
    <name type="scientific">Rotaria sordida</name>
    <dbReference type="NCBI Taxonomy" id="392033"/>
    <lineage>
        <taxon>Eukaryota</taxon>
        <taxon>Metazoa</taxon>
        <taxon>Spiralia</taxon>
        <taxon>Gnathifera</taxon>
        <taxon>Rotifera</taxon>
        <taxon>Eurotatoria</taxon>
        <taxon>Bdelloidea</taxon>
        <taxon>Philodinida</taxon>
        <taxon>Philodinidae</taxon>
        <taxon>Rotaria</taxon>
    </lineage>
</organism>